<dbReference type="OrthoDB" id="9016132at2"/>
<keyword evidence="3" id="KW-0614">Plasmid</keyword>
<organism evidence="3 4">
    <name type="scientific">Erwinia tasmaniensis (strain DSM 17950 / CFBP 7177 / CIP 109463 / NCPPB 4357 / Et1/99)</name>
    <dbReference type="NCBI Taxonomy" id="465817"/>
    <lineage>
        <taxon>Bacteria</taxon>
        <taxon>Pseudomonadati</taxon>
        <taxon>Pseudomonadota</taxon>
        <taxon>Gammaproteobacteria</taxon>
        <taxon>Enterobacterales</taxon>
        <taxon>Erwiniaceae</taxon>
        <taxon>Erwinia</taxon>
    </lineage>
</organism>
<keyword evidence="1" id="KW-0238">DNA-binding</keyword>
<name>B2VAZ6_ERWT9</name>
<dbReference type="InterPro" id="IPR016032">
    <property type="entry name" value="Sig_transdc_resp-reg_C-effctor"/>
</dbReference>
<evidence type="ECO:0000256" key="1">
    <source>
        <dbReference type="ARBA" id="ARBA00023125"/>
    </source>
</evidence>
<geneLocation type="plasmid" evidence="3 4">
    <name>pET49</name>
</geneLocation>
<dbReference type="HOGENOM" id="CLU_1624609_0_0_6"/>
<keyword evidence="4" id="KW-1185">Reference proteome</keyword>
<proteinExistence type="predicted"/>
<dbReference type="GO" id="GO:0006355">
    <property type="term" value="P:regulation of DNA-templated transcription"/>
    <property type="evidence" value="ECO:0007669"/>
    <property type="project" value="InterPro"/>
</dbReference>
<sequence>MADRHHIPSEKLLKVFPELSSTESIIMVLYSLGVTAAAIAKNQNKSVKTVNNHLANIKLKLSTESTYDLRTLFYIRIMLRLVKSYSGEEVRVFSDLTVQQEDVLLLLTSGVSEREISYEKKMQDEEVSHLIIEASVKLCADDPSILKSLVCMKVMEHIMDTFS</sequence>
<dbReference type="KEGG" id="eta:ETA_pET490020"/>
<dbReference type="Gene3D" id="1.10.10.10">
    <property type="entry name" value="Winged helix-like DNA-binding domain superfamily/Winged helix DNA-binding domain"/>
    <property type="match status" value="1"/>
</dbReference>
<evidence type="ECO:0000313" key="3">
    <source>
        <dbReference type="EMBL" id="CAO94844.1"/>
    </source>
</evidence>
<gene>
    <name evidence="3" type="primary">traA</name>
    <name evidence="3" type="ordered locus">ETA_pET490020</name>
</gene>
<dbReference type="Proteomes" id="UP000001726">
    <property type="component" value="Plasmid pET49"/>
</dbReference>
<feature type="domain" description="HTH luxR-type" evidence="2">
    <location>
        <begin position="16"/>
        <end position="73"/>
    </location>
</feature>
<reference evidence="3 4" key="1">
    <citation type="journal article" date="2008" name="Environ. Microbiol.">
        <title>The genome of Erwinia tasmaniensis strain Et1/99, a non-pathogenic bacterium in the genus Erwinia.</title>
        <authorList>
            <person name="Kube M."/>
            <person name="Migdoll A.M."/>
            <person name="Mueller I."/>
            <person name="Kuhl H."/>
            <person name="Beck A."/>
            <person name="Reinhardt R."/>
            <person name="Geider K."/>
        </authorList>
    </citation>
    <scope>NUCLEOTIDE SEQUENCE [LARGE SCALE GENOMIC DNA]</scope>
    <source>
        <strain evidence="4">DSM 17950 / CFBP 7177 / CIP 109463 / NCPPB 4357 / Et1/99</strain>
        <plasmid evidence="4">pET49</plasmid>
    </source>
</reference>
<dbReference type="InterPro" id="IPR036388">
    <property type="entry name" value="WH-like_DNA-bd_sf"/>
</dbReference>
<accession>B2VAZ6</accession>
<evidence type="ECO:0000313" key="4">
    <source>
        <dbReference type="Proteomes" id="UP000001726"/>
    </source>
</evidence>
<dbReference type="GO" id="GO:0003677">
    <property type="term" value="F:DNA binding"/>
    <property type="evidence" value="ECO:0007669"/>
    <property type="project" value="UniProtKB-KW"/>
</dbReference>
<dbReference type="SUPFAM" id="SSF46894">
    <property type="entry name" value="C-terminal effector domain of the bipartite response regulators"/>
    <property type="match status" value="1"/>
</dbReference>
<protein>
    <submittedName>
        <fullName evidence="3">TraA protein</fullName>
    </submittedName>
</protein>
<dbReference type="AlphaFoldDB" id="B2VAZ6"/>
<dbReference type="EMBL" id="CU468131">
    <property type="protein sequence ID" value="CAO94844.1"/>
    <property type="molecule type" value="Genomic_DNA"/>
</dbReference>
<dbReference type="SMART" id="SM00421">
    <property type="entry name" value="HTH_LUXR"/>
    <property type="match status" value="1"/>
</dbReference>
<dbReference type="InterPro" id="IPR000792">
    <property type="entry name" value="Tscrpt_reg_LuxR_C"/>
</dbReference>
<evidence type="ECO:0000259" key="2">
    <source>
        <dbReference type="SMART" id="SM00421"/>
    </source>
</evidence>
<dbReference type="Pfam" id="PF00196">
    <property type="entry name" value="GerE"/>
    <property type="match status" value="1"/>
</dbReference>
<dbReference type="RefSeq" id="WP_012443201.1">
    <property type="nucleotide sequence ID" value="NC_010697.1"/>
</dbReference>